<dbReference type="EMBL" id="CP034248">
    <property type="protein sequence ID" value="AZK46795.1"/>
    <property type="molecule type" value="Genomic_DNA"/>
</dbReference>
<dbReference type="OrthoDB" id="9761531at2"/>
<evidence type="ECO:0000256" key="7">
    <source>
        <dbReference type="ARBA" id="ARBA00034301"/>
    </source>
</evidence>
<feature type="transmembrane region" description="Helical" evidence="9">
    <location>
        <begin position="405"/>
        <end position="427"/>
    </location>
</feature>
<dbReference type="InterPro" id="IPR004477">
    <property type="entry name" value="ComEC_N"/>
</dbReference>
<dbReference type="PANTHER" id="PTHR30619:SF1">
    <property type="entry name" value="RECOMBINATION PROTEIN 2"/>
    <property type="match status" value="1"/>
</dbReference>
<name>A0A3Q8S4Z6_9BACL</name>
<dbReference type="Pfam" id="PF03772">
    <property type="entry name" value="Competence"/>
    <property type="match status" value="1"/>
</dbReference>
<evidence type="ECO:0000256" key="3">
    <source>
        <dbReference type="ARBA" id="ARBA00022692"/>
    </source>
</evidence>
<comment type="subcellular location">
    <subcellularLocation>
        <location evidence="1">Cell membrane</location>
        <topology evidence="1">Multi-pass membrane protein</topology>
    </subcellularLocation>
</comment>
<dbReference type="SUPFAM" id="SSF56281">
    <property type="entry name" value="Metallo-hydrolase/oxidoreductase"/>
    <property type="match status" value="1"/>
</dbReference>
<feature type="transmembrane region" description="Helical" evidence="9">
    <location>
        <begin position="353"/>
        <end position="373"/>
    </location>
</feature>
<evidence type="ECO:0000256" key="5">
    <source>
        <dbReference type="ARBA" id="ARBA00023136"/>
    </source>
</evidence>
<evidence type="ECO:0000256" key="8">
    <source>
        <dbReference type="ARBA" id="ARBA00048505"/>
    </source>
</evidence>
<dbReference type="PANTHER" id="PTHR30619">
    <property type="entry name" value="DNA INTERNALIZATION/COMPETENCE PROTEIN COMEC/REC2"/>
    <property type="match status" value="1"/>
</dbReference>
<dbReference type="InterPro" id="IPR052159">
    <property type="entry name" value="Competence_DNA_uptake"/>
</dbReference>
<sequence length="889" mass="99649">MQRRPLVIAVCCWIAGSSMSHLCDGSPFWLLWIGVSLFIPLLGWISRFPWRMLLMLWLMFTLGAAYWSYHDGRNESALSDLILENSFDSAATLNTSSGSKELLVHVEGMIMSAVEVDGDRADFTFRLKAVSFPGQASDYHTADVSGELLRVQVRLASIEEIEVAEKWQRGQQLEMAGSLEKPNVARNFGGFDYRDYLRNQRIHWILKVTGATSIEVAADSQISPALLFGKVDTARRLLGDRIERLFPDWQAGYMKGLLIGLASELEPDKYVQFSQLGLTHILAISGSHVAINVSLIFGLLRLFRVTRENSYRVVFGFIPIYVLITGFSPSVIRSGLMTMIGIYLLRRGLLKDGLNILSAAALIMLLWEPYLMLNVSFQLSFIVTAGLILFVPLLLPYLRWLPTKMAGAAAITIAAQMVSFPLTIYYFNQFSLLSLGANMLLVPLIGMIALPGGTAALLLSAMSFSLGKWLAYPVRLLNTATFIVTEWLNARSGFMTYWKSPSLLWIAVYYMALYLLLYWRHRSRIVRQADLAGIDDTQPLGPLLQSGGWQERRRKRRWELDKLFSLRPQQLLQAGLVCLLLIQLYLGYLPLNTKGRGHVQFIDVGQGDCALITTPEGRNILVDGGGTVSFRKPEEAWRNRRDPFEVGAKTVVPLLKKRGINRLDAIILTHADQDHAGGLLAVLEHFPVDALLINGTLSDSATMDKLMSKALRKKIPIYEARQGMSLKIDALTSIQVLSPEADDTSDGHIAYSREQNHESIVFTLQMAGATFLFTGDMDEAAEHRVLEEIDRQNRLRLDVMKIAHHGSKTSTSLEWLEYWQPASVVISAGASNSYGHPHPTVVERLNALGSSIYRTDEQGEVQMEVNNSRIRVRFKLSSSDDGLLFFWYS</sequence>
<feature type="transmembrane region" description="Helical" evidence="9">
    <location>
        <begin position="379"/>
        <end position="398"/>
    </location>
</feature>
<keyword evidence="12" id="KW-1185">Reference proteome</keyword>
<organism evidence="11 12">
    <name type="scientific">Paenibacillus lentus</name>
    <dbReference type="NCBI Taxonomy" id="1338368"/>
    <lineage>
        <taxon>Bacteria</taxon>
        <taxon>Bacillati</taxon>
        <taxon>Bacillota</taxon>
        <taxon>Bacilli</taxon>
        <taxon>Bacillales</taxon>
        <taxon>Paenibacillaceae</taxon>
        <taxon>Paenibacillus</taxon>
    </lineage>
</organism>
<dbReference type="InterPro" id="IPR025405">
    <property type="entry name" value="DUF4131"/>
</dbReference>
<feature type="transmembrane region" description="Helical" evidence="9">
    <location>
        <begin position="278"/>
        <end position="300"/>
    </location>
</feature>
<dbReference type="InterPro" id="IPR001279">
    <property type="entry name" value="Metallo-B-lactamas"/>
</dbReference>
<dbReference type="GO" id="GO:0005886">
    <property type="term" value="C:plasma membrane"/>
    <property type="evidence" value="ECO:0007669"/>
    <property type="project" value="UniProtKB-SubCell"/>
</dbReference>
<feature type="transmembrane region" description="Helical" evidence="9">
    <location>
        <begin position="571"/>
        <end position="591"/>
    </location>
</feature>
<dbReference type="KEGG" id="plen:EIM92_12070"/>
<feature type="domain" description="Metallo-beta-lactamase" evidence="10">
    <location>
        <begin position="606"/>
        <end position="804"/>
    </location>
</feature>
<dbReference type="SMART" id="SM00849">
    <property type="entry name" value="Lactamase_B"/>
    <property type="match status" value="1"/>
</dbReference>
<protein>
    <submittedName>
        <fullName evidence="11">ComEC family competence protein</fullName>
    </submittedName>
</protein>
<dbReference type="Gene3D" id="3.60.15.10">
    <property type="entry name" value="Ribonuclease Z/Hydroxyacylglutathione hydrolase-like"/>
    <property type="match status" value="1"/>
</dbReference>
<keyword evidence="4 9" id="KW-1133">Transmembrane helix</keyword>
<feature type="transmembrane region" description="Helical" evidence="9">
    <location>
        <begin position="502"/>
        <end position="519"/>
    </location>
</feature>
<feature type="transmembrane region" description="Helical" evidence="9">
    <location>
        <begin position="439"/>
        <end position="462"/>
    </location>
</feature>
<evidence type="ECO:0000256" key="1">
    <source>
        <dbReference type="ARBA" id="ARBA00004651"/>
    </source>
</evidence>
<dbReference type="Pfam" id="PF00753">
    <property type="entry name" value="Lactamase_B"/>
    <property type="match status" value="1"/>
</dbReference>
<comment type="catalytic activity">
    <reaction evidence="8">
        <text>3',5'-cyclic UMP + H2O = UMP + H(+)</text>
        <dbReference type="Rhea" id="RHEA:70575"/>
        <dbReference type="ChEBI" id="CHEBI:15377"/>
        <dbReference type="ChEBI" id="CHEBI:15378"/>
        <dbReference type="ChEBI" id="CHEBI:57865"/>
        <dbReference type="ChEBI" id="CHEBI:184387"/>
    </reaction>
    <physiologicalReaction direction="left-to-right" evidence="8">
        <dbReference type="Rhea" id="RHEA:70576"/>
    </physiologicalReaction>
</comment>
<keyword evidence="2" id="KW-1003">Cell membrane</keyword>
<comment type="catalytic activity">
    <reaction evidence="6">
        <text>3',5'-cyclic CMP + H2O = CMP + H(+)</text>
        <dbReference type="Rhea" id="RHEA:72675"/>
        <dbReference type="ChEBI" id="CHEBI:15377"/>
        <dbReference type="ChEBI" id="CHEBI:15378"/>
        <dbReference type="ChEBI" id="CHEBI:58003"/>
        <dbReference type="ChEBI" id="CHEBI:60377"/>
    </reaction>
    <physiologicalReaction direction="left-to-right" evidence="6">
        <dbReference type="Rhea" id="RHEA:72676"/>
    </physiologicalReaction>
</comment>
<dbReference type="NCBIfam" id="TIGR00360">
    <property type="entry name" value="ComEC_N-term"/>
    <property type="match status" value="1"/>
</dbReference>
<dbReference type="AlphaFoldDB" id="A0A3Q8S4Z6"/>
<comment type="function">
    <text evidence="7">Counteracts the endogenous Pycsar antiviral defense system. Phosphodiesterase that enables metal-dependent hydrolysis of host cyclic nucleotide Pycsar defense signals such as cCMP and cUMP.</text>
</comment>
<gene>
    <name evidence="11" type="ORF">EIM92_12070</name>
</gene>
<evidence type="ECO:0000256" key="2">
    <source>
        <dbReference type="ARBA" id="ARBA00022475"/>
    </source>
</evidence>
<keyword evidence="5 9" id="KW-0472">Membrane</keyword>
<feature type="transmembrane region" description="Helical" evidence="9">
    <location>
        <begin position="312"/>
        <end position="332"/>
    </location>
</feature>
<evidence type="ECO:0000256" key="9">
    <source>
        <dbReference type="SAM" id="Phobius"/>
    </source>
</evidence>
<dbReference type="Pfam" id="PF13567">
    <property type="entry name" value="DUF4131"/>
    <property type="match status" value="1"/>
</dbReference>
<evidence type="ECO:0000313" key="12">
    <source>
        <dbReference type="Proteomes" id="UP000273145"/>
    </source>
</evidence>
<evidence type="ECO:0000256" key="4">
    <source>
        <dbReference type="ARBA" id="ARBA00022989"/>
    </source>
</evidence>
<dbReference type="InterPro" id="IPR035681">
    <property type="entry name" value="ComA-like_MBL"/>
</dbReference>
<reference evidence="11 12" key="1">
    <citation type="submission" date="2018-11" db="EMBL/GenBank/DDBJ databases">
        <title>Genome sequencing of Paenibacillus lentus DSM25539(T).</title>
        <authorList>
            <person name="Kook J.-K."/>
            <person name="Park S.-N."/>
            <person name="Lim Y.K."/>
        </authorList>
    </citation>
    <scope>NUCLEOTIDE SEQUENCE [LARGE SCALE GENOMIC DNA]</scope>
    <source>
        <strain evidence="11 12">DSM 25539</strain>
    </source>
</reference>
<keyword evidence="3 9" id="KW-0812">Transmembrane</keyword>
<evidence type="ECO:0000259" key="10">
    <source>
        <dbReference type="SMART" id="SM00849"/>
    </source>
</evidence>
<proteinExistence type="predicted"/>
<dbReference type="CDD" id="cd07731">
    <property type="entry name" value="ComA-like_MBL-fold"/>
    <property type="match status" value="1"/>
</dbReference>
<accession>A0A3Q8S4Z6</accession>
<evidence type="ECO:0000313" key="11">
    <source>
        <dbReference type="EMBL" id="AZK46795.1"/>
    </source>
</evidence>
<dbReference type="InterPro" id="IPR036866">
    <property type="entry name" value="RibonucZ/Hydroxyglut_hydro"/>
</dbReference>
<evidence type="ECO:0000256" key="6">
    <source>
        <dbReference type="ARBA" id="ARBA00034221"/>
    </source>
</evidence>
<dbReference type="Proteomes" id="UP000273145">
    <property type="component" value="Chromosome"/>
</dbReference>